<dbReference type="Proteomes" id="UP000305131">
    <property type="component" value="Unassembled WGS sequence"/>
</dbReference>
<comment type="caution">
    <text evidence="1">The sequence shown here is derived from an EMBL/GenBank/DDBJ whole genome shotgun (WGS) entry which is preliminary data.</text>
</comment>
<evidence type="ECO:0000313" key="1">
    <source>
        <dbReference type="EMBL" id="TLX41945.1"/>
    </source>
</evidence>
<name>A0A6C1KCF4_XANAU</name>
<dbReference type="RefSeq" id="WP_138400806.1">
    <property type="nucleotide sequence ID" value="NZ_JBAFVI010000005.1"/>
</dbReference>
<dbReference type="OrthoDB" id="7565982at2"/>
<dbReference type="InterPro" id="IPR021388">
    <property type="entry name" value="DUF3024"/>
</dbReference>
<protein>
    <recommendedName>
        <fullName evidence="3">DUF3024 domain-containing protein</fullName>
    </recommendedName>
</protein>
<gene>
    <name evidence="1" type="ORF">FBQ73_16110</name>
</gene>
<reference evidence="1 2" key="1">
    <citation type="submission" date="2019-05" db="EMBL/GenBank/DDBJ databases">
        <authorList>
            <person name="Zhou X."/>
        </authorList>
    </citation>
    <scope>NUCLEOTIDE SEQUENCE [LARGE SCALE GENOMIC DNA]</scope>
    <source>
        <strain evidence="1 2">DSM 432</strain>
    </source>
</reference>
<dbReference type="AlphaFoldDB" id="A0A6C1KCF4"/>
<organism evidence="1 2">
    <name type="scientific">Xanthobacter autotrophicus</name>
    <dbReference type="NCBI Taxonomy" id="280"/>
    <lineage>
        <taxon>Bacteria</taxon>
        <taxon>Pseudomonadati</taxon>
        <taxon>Pseudomonadota</taxon>
        <taxon>Alphaproteobacteria</taxon>
        <taxon>Hyphomicrobiales</taxon>
        <taxon>Xanthobacteraceae</taxon>
        <taxon>Xanthobacter</taxon>
    </lineage>
</organism>
<evidence type="ECO:0008006" key="3">
    <source>
        <dbReference type="Google" id="ProtNLM"/>
    </source>
</evidence>
<proteinExistence type="predicted"/>
<dbReference type="Pfam" id="PF11225">
    <property type="entry name" value="DUF3024"/>
    <property type="match status" value="1"/>
</dbReference>
<dbReference type="EMBL" id="VAUP01000035">
    <property type="protein sequence ID" value="TLX41945.1"/>
    <property type="molecule type" value="Genomic_DNA"/>
</dbReference>
<sequence length="109" mass="12780">MRLPAHPNDLDKKRIERAIKARKRYRYVTPRVLATQGGYRIESACCSRNIDPEGGVVDIALLLFDADEGAWQLFRKNHGTRLWELDSTHDRLKEVLDLLNDDSERKFWQ</sequence>
<evidence type="ECO:0000313" key="2">
    <source>
        <dbReference type="Proteomes" id="UP000305131"/>
    </source>
</evidence>
<dbReference type="GeneID" id="95774977"/>
<accession>A0A6C1KCF4</accession>